<accession>A0AAN6J328</accession>
<dbReference type="EMBL" id="JAJGCB010000001">
    <property type="protein sequence ID" value="KAJ8995986.1"/>
    <property type="molecule type" value="Genomic_DNA"/>
</dbReference>
<organism evidence="1 2">
    <name type="scientific">Exophiala dermatitidis</name>
    <name type="common">Black yeast-like fungus</name>
    <name type="synonym">Wangiella dermatitidis</name>
    <dbReference type="NCBI Taxonomy" id="5970"/>
    <lineage>
        <taxon>Eukaryota</taxon>
        <taxon>Fungi</taxon>
        <taxon>Dikarya</taxon>
        <taxon>Ascomycota</taxon>
        <taxon>Pezizomycotina</taxon>
        <taxon>Eurotiomycetes</taxon>
        <taxon>Chaetothyriomycetidae</taxon>
        <taxon>Chaetothyriales</taxon>
        <taxon>Herpotrichiellaceae</taxon>
        <taxon>Exophiala</taxon>
    </lineage>
</organism>
<protein>
    <submittedName>
        <fullName evidence="1">Uncharacterized protein</fullName>
    </submittedName>
</protein>
<comment type="caution">
    <text evidence="1">The sequence shown here is derived from an EMBL/GenBank/DDBJ whole genome shotgun (WGS) entry which is preliminary data.</text>
</comment>
<proteinExistence type="predicted"/>
<evidence type="ECO:0000313" key="1">
    <source>
        <dbReference type="EMBL" id="KAJ8995986.1"/>
    </source>
</evidence>
<dbReference type="AlphaFoldDB" id="A0AAN6J328"/>
<evidence type="ECO:0000313" key="2">
    <source>
        <dbReference type="Proteomes" id="UP001161757"/>
    </source>
</evidence>
<dbReference type="Proteomes" id="UP001161757">
    <property type="component" value="Unassembled WGS sequence"/>
</dbReference>
<gene>
    <name evidence="1" type="ORF">HRR80_000733</name>
</gene>
<sequence>MPAGRQSTLSASTRQPKSWLPEHDAFIRRHARNGEDATSIGILFETEFPGVRVTRDWIGTRMKQLGLL</sequence>
<reference evidence="1" key="1">
    <citation type="submission" date="2023-01" db="EMBL/GenBank/DDBJ databases">
        <title>Exophiala dermititidis isolated from Cystic Fibrosis Patient.</title>
        <authorList>
            <person name="Kurbessoian T."/>
            <person name="Crocker A."/>
            <person name="Murante D."/>
            <person name="Hogan D.A."/>
            <person name="Stajich J.E."/>
        </authorList>
    </citation>
    <scope>NUCLEOTIDE SEQUENCE</scope>
    <source>
        <strain evidence="1">Ex8</strain>
    </source>
</reference>
<name>A0AAN6J328_EXODE</name>